<organism evidence="6 7">
    <name type="scientific">Cinara cedri</name>
    <dbReference type="NCBI Taxonomy" id="506608"/>
    <lineage>
        <taxon>Eukaryota</taxon>
        <taxon>Metazoa</taxon>
        <taxon>Ecdysozoa</taxon>
        <taxon>Arthropoda</taxon>
        <taxon>Hexapoda</taxon>
        <taxon>Insecta</taxon>
        <taxon>Pterygota</taxon>
        <taxon>Neoptera</taxon>
        <taxon>Paraneoptera</taxon>
        <taxon>Hemiptera</taxon>
        <taxon>Sternorrhyncha</taxon>
        <taxon>Aphidomorpha</taxon>
        <taxon>Aphidoidea</taxon>
        <taxon>Aphididae</taxon>
        <taxon>Lachninae</taxon>
        <taxon>Cinara</taxon>
    </lineage>
</organism>
<dbReference type="OrthoDB" id="168404at2759"/>
<sequence>MISVLLLLSPCVRVVLVVLVYIISVGLLLPAHGQSPSVSYHHDSVYIQPQNAPYGSYVVEDISHHSNKEKASHDRSNQPQNEAKDPDMILININTGPHPPVLDEIQPDTVIGPDEMYYFAPKNPQNNKSSIVGQRLDVTIFDDFLNTAPEKHRNRLDFYKVPYLNNLVLPLRATFSAAISIFNPYSEVLQVVKVFGGGPGFHLSLPSGQMEDQRNVWDIMPYQTKPLIRFTFSERSKKNHSTKIGLFLSNHEYINVPINIVMVSKPGLYSSEHIIDFGVASRNGLVTSKALNLCNSAKSSIIVQNVTSDSHFVTVDFPHEVEVPPQSCTAGQVAHISYHWDYVGYSYGETHFGQLTVKSNKGNELNIPYHGRTLEGDLVYEEQSLHFVMSKAIRSTSIMKTFTLLNNFSSTPVAISQIGIPKNATQYFKIRDFIPVVLKPGQNKTLFRVGYVNPNNSKMDIISYLEFKTNASDFTIPLLVYDGQLAQILPATNIITLPPIRISSPRHTYIVVANENPVAIMIKDWGTTYTPHVSLNLVEIGKFNSSMRRNSADSWSRPMIREDQIPAPVALPIKHYAIFQLLVSTPNPDQNLTVKIWIQTQHQHYSIPLKVSVFDKNLQVIAEPLAFENCHPGAVCTAEVNVMSWLDRTLALTSVTSEFVSENVRFVPTRPSLIQPQMVSLVGHIEWIPTHHKNSTGWIGLFSKAERAMWLSSFHLTNSSETSYMDFSWFYRRMGKYYAEEDNRTLRHQFTLETGGAETCQFSVHLHLKWPKFIQEPGENRQQTTYELPTMEVKGKPYYQRINVKNTFHTQNITLHLAMYPHPYWCNITEFIDLFEHEVNSLLISRDDWELVMNNSSPYRRKVLNIKNSVYVPHKKTMIFVLPPQKEIDVLVRFQPKKPGVSTSILFIRNDVSILESILLKGMGAYPVLSFGSKRKLPPLVFDMESSPMVDLICSKNKTSLPSETRIFLIKNPGKHTVRIISMTINSILCSGYGFRVIDCRQFSLLPNQSKEVSVEFTADFTLKSVIRQLEINTEETIGSEITNRIFIYQLWGIVPSEWELCKDKYTWQEFRRGDSWARPEWESSIGQIMLVAAGILMVVAWLVSIAAVHTIDKEFLAKNLGPPCVGAHGKRSCQSVLAQTGNVKKTDFKSSKHKEGNEEKRTEIIPDPTSLGISQSENSYIKPSDSTPIWSFTLRDIEPEPEPKPEKDRSSRSHLSDNHPKEKTKRRHLTQETLDSNPKYNVSGWQTARNRSPALIADSHLNKNSKTDEGKFEVENRRRAEKILKKHYGLKPVDSWRKHKKALNAAKYYEELTEEEKISSSQESKVSTEIKPEPKPFKNGKINKRTSTISLPIIKQDNNKESPILLLNSSSSDVVRKPIASVAPYQIVLPKQSIVQSERSIEKFYNSKSKPGQAIQNKIEKEPVTVRPVISKKLISDDDGLLAEYKYMKKKNKTERKTSLTPSTPPALVVPPVIVKPKIQTIERFCSPEIIKPKVHDVERYIKSPETLKPKIQAVERFIKSPEIIKPKIQPVESFVKPPETLKPKIQPVESFLKPPETLKPKIQPVESFIKPPETLKPKIQPVESFIKPPEALKPKIQTVERFIKSPEILKPKIQTVERINSSEVIKPKIQTVERINSSEVIKPNVQTVETLNPPELIKPKVHTSEILNAPVEIIKPKIQTVERGTSPDMVKPKVQTVERCTSPQMIKPMGQTVDKLNSSEITKPMVQSPKILNFSDEIKFKVETVEKINLSEEIKPNVETMEKINSSEEVKPKIQNVEKLNSIEVVKPNVQNVEKLNSVEVIQPKVQTVEKLNTISIIQPKVQTVEEICTLPETETPNIQVIEKCTLSEIIKPNVQTVKKCDDSPEILKQIILTVEKCDSPEVINPKVPAEENCVSPDITKQNIDDVVILTKMETEDNEILLLNAPQTSEQSDVPEPITVLKMDSDEDNLELLPSTSADKHVFILGPVGSGRDRKTEDKITKCESNLVLVETIKEESEPCISIIDTMATASTSNCDSPTNIMTFSTNDPGYNLWTSFVWGPVYGQSTKNPSPQK</sequence>
<feature type="compositionally biased region" description="Basic and acidic residues" evidence="1">
    <location>
        <begin position="1196"/>
        <end position="1222"/>
    </location>
</feature>
<evidence type="ECO:0000256" key="2">
    <source>
        <dbReference type="SAM" id="Phobius"/>
    </source>
</evidence>
<feature type="domain" description="TMEM131L fifth Ig-like" evidence="5">
    <location>
        <begin position="972"/>
        <end position="1035"/>
    </location>
</feature>
<feature type="region of interest" description="Disordered" evidence="1">
    <location>
        <begin position="1314"/>
        <end position="1343"/>
    </location>
</feature>
<dbReference type="Proteomes" id="UP000325440">
    <property type="component" value="Unassembled WGS sequence"/>
</dbReference>
<feature type="domain" description="TMEM131 second Ig-like" evidence="3">
    <location>
        <begin position="159"/>
        <end position="242"/>
    </location>
</feature>
<dbReference type="EMBL" id="CABPRJ010001428">
    <property type="protein sequence ID" value="VVC35860.1"/>
    <property type="molecule type" value="Genomic_DNA"/>
</dbReference>
<feature type="compositionally biased region" description="Polar residues" evidence="1">
    <location>
        <begin position="1172"/>
        <end position="1191"/>
    </location>
</feature>
<feature type="region of interest" description="Disordered" evidence="1">
    <location>
        <begin position="65"/>
        <end position="84"/>
    </location>
</feature>
<evidence type="ECO:0000256" key="1">
    <source>
        <dbReference type="SAM" id="MobiDB-lite"/>
    </source>
</evidence>
<accession>A0A5E4N0V7</accession>
<dbReference type="InterPro" id="IPR039877">
    <property type="entry name" value="TMEM131-like"/>
</dbReference>
<keyword evidence="2" id="KW-0812">Transmembrane</keyword>
<feature type="compositionally biased region" description="Polar residues" evidence="1">
    <location>
        <begin position="1232"/>
        <end position="1246"/>
    </location>
</feature>
<gene>
    <name evidence="6" type="ORF">CINCED_3A013625</name>
</gene>
<keyword evidence="7" id="KW-1185">Reference proteome</keyword>
<dbReference type="Pfam" id="PF24501">
    <property type="entry name" value="Ig_TMEM131L_5"/>
    <property type="match status" value="1"/>
</dbReference>
<dbReference type="InterPro" id="IPR055436">
    <property type="entry name" value="Ig_TMEM131L_4"/>
</dbReference>
<keyword evidence="2" id="KW-0472">Membrane</keyword>
<evidence type="ECO:0000313" key="6">
    <source>
        <dbReference type="EMBL" id="VVC35860.1"/>
    </source>
</evidence>
<dbReference type="InterPro" id="IPR055437">
    <property type="entry name" value="TMEM131L_Ig_5"/>
</dbReference>
<dbReference type="PANTHER" id="PTHR22050:SF0">
    <property type="entry name" value="TRANSMEMBRANE PROTEIN 131 HOMOLOG"/>
    <property type="match status" value="1"/>
</dbReference>
<name>A0A5E4N0V7_9HEMI</name>
<feature type="region of interest" description="Disordered" evidence="1">
    <location>
        <begin position="1145"/>
        <end position="1246"/>
    </location>
</feature>
<feature type="domain" description="TMEM131L fourth Ig-like" evidence="4">
    <location>
        <begin position="815"/>
        <end position="925"/>
    </location>
</feature>
<dbReference type="GO" id="GO:0016020">
    <property type="term" value="C:membrane"/>
    <property type="evidence" value="ECO:0007669"/>
    <property type="project" value="TreeGrafter"/>
</dbReference>
<protein>
    <submittedName>
        <fullName evidence="6">Immunoglobulin-like fold</fullName>
    </submittedName>
</protein>
<dbReference type="PANTHER" id="PTHR22050">
    <property type="entry name" value="RW1 PROTEIN HOMOLOG"/>
    <property type="match status" value="1"/>
</dbReference>
<feature type="transmembrane region" description="Helical" evidence="2">
    <location>
        <begin position="6"/>
        <end position="29"/>
    </location>
</feature>
<dbReference type="Pfam" id="PF24495">
    <property type="entry name" value="Ig_TMEM131_2"/>
    <property type="match status" value="1"/>
</dbReference>
<reference evidence="6 7" key="1">
    <citation type="submission" date="2019-08" db="EMBL/GenBank/DDBJ databases">
        <authorList>
            <person name="Alioto T."/>
            <person name="Alioto T."/>
            <person name="Gomez Garrido J."/>
        </authorList>
    </citation>
    <scope>NUCLEOTIDE SEQUENCE [LARGE SCALE GENOMIC DNA]</scope>
</reference>
<evidence type="ECO:0000259" key="4">
    <source>
        <dbReference type="Pfam" id="PF24499"/>
    </source>
</evidence>
<feature type="compositionally biased region" description="Basic and acidic residues" evidence="1">
    <location>
        <begin position="1327"/>
        <end position="1337"/>
    </location>
</feature>
<dbReference type="Pfam" id="PF24499">
    <property type="entry name" value="Ig_TMEM131L_4"/>
    <property type="match status" value="1"/>
</dbReference>
<evidence type="ECO:0000313" key="7">
    <source>
        <dbReference type="Proteomes" id="UP000325440"/>
    </source>
</evidence>
<dbReference type="InterPro" id="IPR056311">
    <property type="entry name" value="TMEM131_Ig_2"/>
</dbReference>
<feature type="compositionally biased region" description="Basic and acidic residues" evidence="1">
    <location>
        <begin position="1145"/>
        <end position="1165"/>
    </location>
</feature>
<proteinExistence type="predicted"/>
<keyword evidence="2" id="KW-1133">Transmembrane helix</keyword>
<evidence type="ECO:0000259" key="3">
    <source>
        <dbReference type="Pfam" id="PF24495"/>
    </source>
</evidence>
<evidence type="ECO:0000259" key="5">
    <source>
        <dbReference type="Pfam" id="PF24501"/>
    </source>
</evidence>